<dbReference type="PROSITE" id="PS50878">
    <property type="entry name" value="RT_POL"/>
    <property type="match status" value="1"/>
</dbReference>
<gene>
    <name evidence="2" type="ORF">Tco_0774616</name>
</gene>
<feature type="domain" description="Reverse transcriptase" evidence="1">
    <location>
        <begin position="1"/>
        <end position="148"/>
    </location>
</feature>
<reference evidence="2" key="1">
    <citation type="journal article" date="2022" name="Int. J. Mol. Sci.">
        <title>Draft Genome of Tanacetum Coccineum: Genomic Comparison of Closely Related Tanacetum-Family Plants.</title>
        <authorList>
            <person name="Yamashiro T."/>
            <person name="Shiraishi A."/>
            <person name="Nakayama K."/>
            <person name="Satake H."/>
        </authorList>
    </citation>
    <scope>NUCLEOTIDE SEQUENCE</scope>
</reference>
<evidence type="ECO:0000313" key="3">
    <source>
        <dbReference type="Proteomes" id="UP001151760"/>
    </source>
</evidence>
<dbReference type="InterPro" id="IPR000477">
    <property type="entry name" value="RT_dom"/>
</dbReference>
<evidence type="ECO:0000259" key="1">
    <source>
        <dbReference type="PROSITE" id="PS50878"/>
    </source>
</evidence>
<dbReference type="GO" id="GO:0003964">
    <property type="term" value="F:RNA-directed DNA polymerase activity"/>
    <property type="evidence" value="ECO:0007669"/>
    <property type="project" value="UniProtKB-KW"/>
</dbReference>
<organism evidence="2 3">
    <name type="scientific">Tanacetum coccineum</name>
    <dbReference type="NCBI Taxonomy" id="301880"/>
    <lineage>
        <taxon>Eukaryota</taxon>
        <taxon>Viridiplantae</taxon>
        <taxon>Streptophyta</taxon>
        <taxon>Embryophyta</taxon>
        <taxon>Tracheophyta</taxon>
        <taxon>Spermatophyta</taxon>
        <taxon>Magnoliopsida</taxon>
        <taxon>eudicotyledons</taxon>
        <taxon>Gunneridae</taxon>
        <taxon>Pentapetalae</taxon>
        <taxon>asterids</taxon>
        <taxon>campanulids</taxon>
        <taxon>Asterales</taxon>
        <taxon>Asteraceae</taxon>
        <taxon>Asteroideae</taxon>
        <taxon>Anthemideae</taxon>
        <taxon>Anthemidinae</taxon>
        <taxon>Tanacetum</taxon>
    </lineage>
</organism>
<name>A0ABQ4ZP23_9ASTR</name>
<sequence length="165" mass="18743">MACVTSASFSISINRNIHGFFKGKRGLRQGDPLSPYLFTLVMEIWTLILKRRVHLLDTFSYHNHYEELDIINVCFTNDLFIFGHGDVESARAIMDSLDEFKHVSGLVLSIPKSTAFFCNVVQHVKNSILSIMPFSEGELPVKYLSVLFISSRILNKDCKVLVEKA</sequence>
<keyword evidence="2" id="KW-0695">RNA-directed DNA polymerase</keyword>
<dbReference type="PANTHER" id="PTHR33116:SF84">
    <property type="entry name" value="RNA-DIRECTED DNA POLYMERASE"/>
    <property type="match status" value="1"/>
</dbReference>
<reference evidence="2" key="2">
    <citation type="submission" date="2022-01" db="EMBL/GenBank/DDBJ databases">
        <authorList>
            <person name="Yamashiro T."/>
            <person name="Shiraishi A."/>
            <person name="Satake H."/>
            <person name="Nakayama K."/>
        </authorList>
    </citation>
    <scope>NUCLEOTIDE SEQUENCE</scope>
</reference>
<accession>A0ABQ4ZP23</accession>
<dbReference type="Proteomes" id="UP001151760">
    <property type="component" value="Unassembled WGS sequence"/>
</dbReference>
<proteinExistence type="predicted"/>
<dbReference type="PANTHER" id="PTHR33116">
    <property type="entry name" value="REVERSE TRANSCRIPTASE ZINC-BINDING DOMAIN-CONTAINING PROTEIN-RELATED-RELATED"/>
    <property type="match status" value="1"/>
</dbReference>
<evidence type="ECO:0000313" key="2">
    <source>
        <dbReference type="EMBL" id="GJS91980.1"/>
    </source>
</evidence>
<protein>
    <submittedName>
        <fullName evidence="2">Reverse transcriptase domain, reverse transcriptase zinc-binding domain protein</fullName>
    </submittedName>
</protein>
<comment type="caution">
    <text evidence="2">The sequence shown here is derived from an EMBL/GenBank/DDBJ whole genome shotgun (WGS) entry which is preliminary data.</text>
</comment>
<dbReference type="Pfam" id="PF00078">
    <property type="entry name" value="RVT_1"/>
    <property type="match status" value="1"/>
</dbReference>
<dbReference type="EMBL" id="BQNB010011548">
    <property type="protein sequence ID" value="GJS91980.1"/>
    <property type="molecule type" value="Genomic_DNA"/>
</dbReference>
<keyword evidence="2" id="KW-0808">Transferase</keyword>
<keyword evidence="2" id="KW-0548">Nucleotidyltransferase</keyword>
<keyword evidence="3" id="KW-1185">Reference proteome</keyword>